<sequence length="122" mass="14241">MTIIYILLFGTLNLLIFSHLTKKNNIHSGLKIGLICVLGLFGLMHFINPFDNAIPNKLFLILLGFSLALIIFHYGSRIAIWFTIQINNKERDDLLFKWYDILIFYVVYIMIFVFQIATLIKN</sequence>
<dbReference type="STRING" id="283786.SAMN04487990_1318"/>
<proteinExistence type="predicted"/>
<gene>
    <name evidence="2" type="ORF">SAMN04487990_1318</name>
</gene>
<evidence type="ECO:0000256" key="1">
    <source>
        <dbReference type="SAM" id="Phobius"/>
    </source>
</evidence>
<feature type="transmembrane region" description="Helical" evidence="1">
    <location>
        <begin position="59"/>
        <end position="82"/>
    </location>
</feature>
<keyword evidence="1" id="KW-0472">Membrane</keyword>
<keyword evidence="1" id="KW-0812">Transmembrane</keyword>
<keyword evidence="1" id="KW-1133">Transmembrane helix</keyword>
<dbReference type="Proteomes" id="UP000198846">
    <property type="component" value="Unassembled WGS sequence"/>
</dbReference>
<reference evidence="2 3" key="1">
    <citation type="submission" date="2016-10" db="EMBL/GenBank/DDBJ databases">
        <authorList>
            <person name="de Groot N.N."/>
        </authorList>
    </citation>
    <scope>NUCLEOTIDE SEQUENCE [LARGE SCALE GENOMIC DNA]</scope>
    <source>
        <strain evidence="2 3">DSM 23842</strain>
    </source>
</reference>
<evidence type="ECO:0000313" key="3">
    <source>
        <dbReference type="Proteomes" id="UP000198846"/>
    </source>
</evidence>
<feature type="transmembrane region" description="Helical" evidence="1">
    <location>
        <begin position="28"/>
        <end position="47"/>
    </location>
</feature>
<organism evidence="2 3">
    <name type="scientific">Bizionia paragorgiae</name>
    <dbReference type="NCBI Taxonomy" id="283786"/>
    <lineage>
        <taxon>Bacteria</taxon>
        <taxon>Pseudomonadati</taxon>
        <taxon>Bacteroidota</taxon>
        <taxon>Flavobacteriia</taxon>
        <taxon>Flavobacteriales</taxon>
        <taxon>Flavobacteriaceae</taxon>
        <taxon>Bizionia</taxon>
    </lineage>
</organism>
<evidence type="ECO:0000313" key="2">
    <source>
        <dbReference type="EMBL" id="SEA71605.1"/>
    </source>
</evidence>
<feature type="transmembrane region" description="Helical" evidence="1">
    <location>
        <begin position="102"/>
        <end position="120"/>
    </location>
</feature>
<dbReference type="EMBL" id="FNQK01000031">
    <property type="protein sequence ID" value="SEA71605.1"/>
    <property type="molecule type" value="Genomic_DNA"/>
</dbReference>
<name>A0A1H4DFS3_BIZPA</name>
<accession>A0A1H4DFS3</accession>
<dbReference type="AlphaFoldDB" id="A0A1H4DFS3"/>
<protein>
    <submittedName>
        <fullName evidence="2">Uncharacterized protein</fullName>
    </submittedName>
</protein>
<keyword evidence="3" id="KW-1185">Reference proteome</keyword>